<keyword evidence="3" id="KW-1185">Reference proteome</keyword>
<comment type="caution">
    <text evidence="2">The sequence shown here is derived from an EMBL/GenBank/DDBJ whole genome shotgun (WGS) entry which is preliminary data.</text>
</comment>
<evidence type="ECO:0000256" key="1">
    <source>
        <dbReference type="SAM" id="MobiDB-lite"/>
    </source>
</evidence>
<organism evidence="2 3">
    <name type="scientific">Nephila pilipes</name>
    <name type="common">Giant wood spider</name>
    <name type="synonym">Nephila maculata</name>
    <dbReference type="NCBI Taxonomy" id="299642"/>
    <lineage>
        <taxon>Eukaryota</taxon>
        <taxon>Metazoa</taxon>
        <taxon>Ecdysozoa</taxon>
        <taxon>Arthropoda</taxon>
        <taxon>Chelicerata</taxon>
        <taxon>Arachnida</taxon>
        <taxon>Araneae</taxon>
        <taxon>Araneomorphae</taxon>
        <taxon>Entelegynae</taxon>
        <taxon>Araneoidea</taxon>
        <taxon>Nephilidae</taxon>
        <taxon>Nephila</taxon>
    </lineage>
</organism>
<name>A0A8X6PTL4_NEPPI</name>
<protein>
    <submittedName>
        <fullName evidence="2">Uncharacterized protein</fullName>
    </submittedName>
</protein>
<reference evidence="2" key="1">
    <citation type="submission" date="2020-08" db="EMBL/GenBank/DDBJ databases">
        <title>Multicomponent nature underlies the extraordinary mechanical properties of spider dragline silk.</title>
        <authorList>
            <person name="Kono N."/>
            <person name="Nakamura H."/>
            <person name="Mori M."/>
            <person name="Yoshida Y."/>
            <person name="Ohtoshi R."/>
            <person name="Malay A.D."/>
            <person name="Moran D.A.P."/>
            <person name="Tomita M."/>
            <person name="Numata K."/>
            <person name="Arakawa K."/>
        </authorList>
    </citation>
    <scope>NUCLEOTIDE SEQUENCE</scope>
</reference>
<dbReference type="AlphaFoldDB" id="A0A8X6PTL4"/>
<dbReference type="EMBL" id="BMAW01072850">
    <property type="protein sequence ID" value="GFT85038.1"/>
    <property type="molecule type" value="Genomic_DNA"/>
</dbReference>
<sequence>MGLTTGSQRSQTGDQIGIYSLAGQITCRISTANDSGTCFCHVRENKKASTPNIDLQRNQMSQPLKMGSQPNSLTGRDSSFCVTSIM</sequence>
<feature type="region of interest" description="Disordered" evidence="1">
    <location>
        <begin position="50"/>
        <end position="86"/>
    </location>
</feature>
<evidence type="ECO:0000313" key="2">
    <source>
        <dbReference type="EMBL" id="GFT85038.1"/>
    </source>
</evidence>
<proteinExistence type="predicted"/>
<dbReference type="Proteomes" id="UP000887013">
    <property type="component" value="Unassembled WGS sequence"/>
</dbReference>
<evidence type="ECO:0000313" key="3">
    <source>
        <dbReference type="Proteomes" id="UP000887013"/>
    </source>
</evidence>
<gene>
    <name evidence="2" type="ORF">NPIL_198461</name>
</gene>
<accession>A0A8X6PTL4</accession>